<feature type="transmembrane region" description="Helical" evidence="2">
    <location>
        <begin position="61"/>
        <end position="81"/>
    </location>
</feature>
<name>A0A5C5WIK1_9PLAN</name>
<keyword evidence="2" id="KW-1133">Transmembrane helix</keyword>
<dbReference type="Proteomes" id="UP000317243">
    <property type="component" value="Unassembled WGS sequence"/>
</dbReference>
<organism evidence="4 5">
    <name type="scientific">Thalassoglobus neptunius</name>
    <dbReference type="NCBI Taxonomy" id="1938619"/>
    <lineage>
        <taxon>Bacteria</taxon>
        <taxon>Pseudomonadati</taxon>
        <taxon>Planctomycetota</taxon>
        <taxon>Planctomycetia</taxon>
        <taxon>Planctomycetales</taxon>
        <taxon>Planctomycetaceae</taxon>
        <taxon>Thalassoglobus</taxon>
    </lineage>
</organism>
<keyword evidence="2" id="KW-0812">Transmembrane</keyword>
<keyword evidence="2" id="KW-0472">Membrane</keyword>
<dbReference type="Pfam" id="PF01478">
    <property type="entry name" value="Peptidase_A24"/>
    <property type="match status" value="1"/>
</dbReference>
<dbReference type="PANTHER" id="PTHR30487:SF0">
    <property type="entry name" value="PREPILIN LEADER PEPTIDASE_N-METHYLTRANSFERASE-RELATED"/>
    <property type="match status" value="1"/>
</dbReference>
<gene>
    <name evidence="4" type="ORF">KOR42_38050</name>
</gene>
<evidence type="ECO:0000256" key="2">
    <source>
        <dbReference type="SAM" id="Phobius"/>
    </source>
</evidence>
<accession>A0A5C5WIK1</accession>
<feature type="transmembrane region" description="Helical" evidence="2">
    <location>
        <begin position="101"/>
        <end position="124"/>
    </location>
</feature>
<dbReference type="InterPro" id="IPR000045">
    <property type="entry name" value="Prepilin_IV_endopep_pep"/>
</dbReference>
<sequence length="204" mass="22067">MPLMILILILAVSLFTAATIAWDVRFKKIPNQLTIPMFFAGWVYQLVMSALYGWHHLGSAALGFLLGFGILFVLWFVGGGGGGDVKLIGALSVWLGFQMTLYVLILSTLIVLISTVGVVLWSLIARGVRSTKGQYLGTGKNQAADAPKLETASDKVSRRVMTFAGPVGIATWVVLFWFYPQLTTQLSAEEAPDPSTAVSPEVSE</sequence>
<keyword evidence="5" id="KW-1185">Reference proteome</keyword>
<evidence type="ECO:0000259" key="3">
    <source>
        <dbReference type="Pfam" id="PF01478"/>
    </source>
</evidence>
<feature type="transmembrane region" description="Helical" evidence="2">
    <location>
        <begin position="37"/>
        <end position="54"/>
    </location>
</feature>
<reference evidence="4 5" key="1">
    <citation type="submission" date="2019-02" db="EMBL/GenBank/DDBJ databases">
        <title>Deep-cultivation of Planctomycetes and their phenomic and genomic characterization uncovers novel biology.</title>
        <authorList>
            <person name="Wiegand S."/>
            <person name="Jogler M."/>
            <person name="Boedeker C."/>
            <person name="Pinto D."/>
            <person name="Vollmers J."/>
            <person name="Rivas-Marin E."/>
            <person name="Kohn T."/>
            <person name="Peeters S.H."/>
            <person name="Heuer A."/>
            <person name="Rast P."/>
            <person name="Oberbeckmann S."/>
            <person name="Bunk B."/>
            <person name="Jeske O."/>
            <person name="Meyerdierks A."/>
            <person name="Storesund J.E."/>
            <person name="Kallscheuer N."/>
            <person name="Luecker S."/>
            <person name="Lage O.M."/>
            <person name="Pohl T."/>
            <person name="Merkel B.J."/>
            <person name="Hornburger P."/>
            <person name="Mueller R.-W."/>
            <person name="Bruemmer F."/>
            <person name="Labrenz M."/>
            <person name="Spormann A.M."/>
            <person name="Op Den Camp H."/>
            <person name="Overmann J."/>
            <person name="Amann R."/>
            <person name="Jetten M.S.M."/>
            <person name="Mascher T."/>
            <person name="Medema M.H."/>
            <person name="Devos D.P."/>
            <person name="Kaster A.-K."/>
            <person name="Ovreas L."/>
            <person name="Rohde M."/>
            <person name="Galperin M.Y."/>
            <person name="Jogler C."/>
        </authorList>
    </citation>
    <scope>NUCLEOTIDE SEQUENCE [LARGE SCALE GENOMIC DNA]</scope>
    <source>
        <strain evidence="4 5">KOR42</strain>
    </source>
</reference>
<dbReference type="PANTHER" id="PTHR30487">
    <property type="entry name" value="TYPE 4 PREPILIN-LIKE PROTEINS LEADER PEPTIDE-PROCESSING ENZYME"/>
    <property type="match status" value="1"/>
</dbReference>
<feature type="transmembrane region" description="Helical" evidence="2">
    <location>
        <begin position="160"/>
        <end position="179"/>
    </location>
</feature>
<dbReference type="AlphaFoldDB" id="A0A5C5WIK1"/>
<dbReference type="InterPro" id="IPR050882">
    <property type="entry name" value="Prepilin_peptidase/N-MTase"/>
</dbReference>
<dbReference type="GO" id="GO:0005886">
    <property type="term" value="C:plasma membrane"/>
    <property type="evidence" value="ECO:0007669"/>
    <property type="project" value="TreeGrafter"/>
</dbReference>
<feature type="domain" description="Prepilin type IV endopeptidase peptidase" evidence="3">
    <location>
        <begin position="12"/>
        <end position="114"/>
    </location>
</feature>
<evidence type="ECO:0000313" key="5">
    <source>
        <dbReference type="Proteomes" id="UP000317243"/>
    </source>
</evidence>
<evidence type="ECO:0000313" key="4">
    <source>
        <dbReference type="EMBL" id="TWT49853.1"/>
    </source>
</evidence>
<dbReference type="EMBL" id="SIHI01000017">
    <property type="protein sequence ID" value="TWT49853.1"/>
    <property type="molecule type" value="Genomic_DNA"/>
</dbReference>
<protein>
    <submittedName>
        <fullName evidence="4">Type IV leader peptidase family protein</fullName>
    </submittedName>
</protein>
<evidence type="ECO:0000256" key="1">
    <source>
        <dbReference type="ARBA" id="ARBA00005801"/>
    </source>
</evidence>
<proteinExistence type="inferred from homology"/>
<dbReference type="Gene3D" id="1.20.120.1220">
    <property type="match status" value="1"/>
</dbReference>
<dbReference type="GO" id="GO:0004190">
    <property type="term" value="F:aspartic-type endopeptidase activity"/>
    <property type="evidence" value="ECO:0007669"/>
    <property type="project" value="InterPro"/>
</dbReference>
<comment type="similarity">
    <text evidence="1">Belongs to the peptidase A24 family.</text>
</comment>
<comment type="caution">
    <text evidence="4">The sequence shown here is derived from an EMBL/GenBank/DDBJ whole genome shotgun (WGS) entry which is preliminary data.</text>
</comment>
<dbReference type="RefSeq" id="WP_197441317.1">
    <property type="nucleotide sequence ID" value="NZ_SIHI01000017.1"/>
</dbReference>
<dbReference type="GO" id="GO:0006465">
    <property type="term" value="P:signal peptide processing"/>
    <property type="evidence" value="ECO:0007669"/>
    <property type="project" value="TreeGrafter"/>
</dbReference>